<dbReference type="InterPro" id="IPR034294">
    <property type="entry name" value="Aquaporin_transptr"/>
</dbReference>
<comment type="similarity">
    <text evidence="2 6">Belongs to the MIP/aquaporin (TC 1.A.8) family.</text>
</comment>
<keyword evidence="9" id="KW-1185">Reference proteome</keyword>
<dbReference type="EMBL" id="RCHS01003097">
    <property type="protein sequence ID" value="RMX43897.1"/>
    <property type="molecule type" value="Genomic_DNA"/>
</dbReference>
<evidence type="ECO:0000256" key="4">
    <source>
        <dbReference type="ARBA" id="ARBA00022989"/>
    </source>
</evidence>
<accession>A0A3M6TR53</accession>
<name>A0A3M6TR53_POCDA</name>
<dbReference type="OrthoDB" id="5949378at2759"/>
<gene>
    <name evidence="8" type="ORF">pdam_00011289</name>
</gene>
<dbReference type="Proteomes" id="UP000275408">
    <property type="component" value="Unassembled WGS sequence"/>
</dbReference>
<dbReference type="STRING" id="46731.A0A3M6TR53"/>
<keyword evidence="6" id="KW-0813">Transport</keyword>
<evidence type="ECO:0000256" key="7">
    <source>
        <dbReference type="SAM" id="Phobius"/>
    </source>
</evidence>
<feature type="transmembrane region" description="Helical" evidence="7">
    <location>
        <begin position="140"/>
        <end position="160"/>
    </location>
</feature>
<dbReference type="Gene3D" id="1.20.1080.10">
    <property type="entry name" value="Glycerol uptake facilitator protein"/>
    <property type="match status" value="1"/>
</dbReference>
<dbReference type="SUPFAM" id="SSF81338">
    <property type="entry name" value="Aquaporin-like"/>
    <property type="match status" value="1"/>
</dbReference>
<evidence type="ECO:0000256" key="5">
    <source>
        <dbReference type="ARBA" id="ARBA00023136"/>
    </source>
</evidence>
<dbReference type="Pfam" id="PF00230">
    <property type="entry name" value="MIP"/>
    <property type="match status" value="1"/>
</dbReference>
<evidence type="ECO:0000256" key="6">
    <source>
        <dbReference type="RuleBase" id="RU000477"/>
    </source>
</evidence>
<feature type="transmembrane region" description="Helical" evidence="7">
    <location>
        <begin position="20"/>
        <end position="39"/>
    </location>
</feature>
<feature type="transmembrane region" description="Helical" evidence="7">
    <location>
        <begin position="102"/>
        <end position="120"/>
    </location>
</feature>
<dbReference type="PANTHER" id="PTHR19139:SF199">
    <property type="entry name" value="MIP17260P"/>
    <property type="match status" value="1"/>
</dbReference>
<reference evidence="8 9" key="1">
    <citation type="journal article" date="2018" name="Sci. Rep.">
        <title>Comparative analysis of the Pocillopora damicornis genome highlights role of immune system in coral evolution.</title>
        <authorList>
            <person name="Cunning R."/>
            <person name="Bay R.A."/>
            <person name="Gillette P."/>
            <person name="Baker A.C."/>
            <person name="Traylor-Knowles N."/>
        </authorList>
    </citation>
    <scope>NUCLEOTIDE SEQUENCE [LARGE SCALE GENOMIC DNA]</scope>
    <source>
        <strain evidence="8">RSMAS</strain>
        <tissue evidence="8">Whole animal</tissue>
    </source>
</reference>
<dbReference type="InterPro" id="IPR023271">
    <property type="entry name" value="Aquaporin-like"/>
</dbReference>
<comment type="subcellular location">
    <subcellularLocation>
        <location evidence="1">Membrane</location>
        <topology evidence="1">Multi-pass membrane protein</topology>
    </subcellularLocation>
</comment>
<evidence type="ECO:0008006" key="10">
    <source>
        <dbReference type="Google" id="ProtNLM"/>
    </source>
</evidence>
<feature type="transmembrane region" description="Helical" evidence="7">
    <location>
        <begin position="216"/>
        <end position="237"/>
    </location>
</feature>
<evidence type="ECO:0000256" key="2">
    <source>
        <dbReference type="ARBA" id="ARBA00006175"/>
    </source>
</evidence>
<keyword evidence="5 7" id="KW-0472">Membrane</keyword>
<sequence>MGCSRNFPRVGLGDAYYVDFWLAVLAEYLATFFFMFAVSGSSLRWEGAPTIFQQALAAGFVTASMIQAFRSVSLPLVHANPVVSLAAFITGDAGFIQMICSVVAQVFGAITGTGVVMAISPQHARGKLGATIPAKEVSGFQAFGVELVLTSLLVLTMLASIDANKQAARRDYGTAAAMGVVVTGCYLIALPLTGCGLNPVRSLAPAVFTNSWEHHWVYWVGPILGSLLATFLHCLLFRRREYKRQPPTPQNENEYDDILSS</sequence>
<dbReference type="AlphaFoldDB" id="A0A3M6TR53"/>
<dbReference type="PRINTS" id="PR00783">
    <property type="entry name" value="MINTRINSICP"/>
</dbReference>
<dbReference type="GO" id="GO:0005886">
    <property type="term" value="C:plasma membrane"/>
    <property type="evidence" value="ECO:0007669"/>
    <property type="project" value="TreeGrafter"/>
</dbReference>
<keyword evidence="3 6" id="KW-0812">Transmembrane</keyword>
<evidence type="ECO:0000313" key="9">
    <source>
        <dbReference type="Proteomes" id="UP000275408"/>
    </source>
</evidence>
<keyword evidence="4 7" id="KW-1133">Transmembrane helix</keyword>
<comment type="caution">
    <text evidence="8">The sequence shown here is derived from an EMBL/GenBank/DDBJ whole genome shotgun (WGS) entry which is preliminary data.</text>
</comment>
<evidence type="ECO:0000256" key="3">
    <source>
        <dbReference type="ARBA" id="ARBA00022692"/>
    </source>
</evidence>
<proteinExistence type="inferred from homology"/>
<protein>
    <recommendedName>
        <fullName evidence="10">Aquaporin</fullName>
    </recommendedName>
</protein>
<feature type="transmembrane region" description="Helical" evidence="7">
    <location>
        <begin position="172"/>
        <end position="192"/>
    </location>
</feature>
<dbReference type="GO" id="GO:0015250">
    <property type="term" value="F:water channel activity"/>
    <property type="evidence" value="ECO:0007669"/>
    <property type="project" value="TreeGrafter"/>
</dbReference>
<dbReference type="OMA" id="GPFHWIF"/>
<dbReference type="InterPro" id="IPR000425">
    <property type="entry name" value="MIP"/>
</dbReference>
<dbReference type="PANTHER" id="PTHR19139">
    <property type="entry name" value="AQUAPORIN TRANSPORTER"/>
    <property type="match status" value="1"/>
</dbReference>
<evidence type="ECO:0000313" key="8">
    <source>
        <dbReference type="EMBL" id="RMX43897.1"/>
    </source>
</evidence>
<organism evidence="8 9">
    <name type="scientific">Pocillopora damicornis</name>
    <name type="common">Cauliflower coral</name>
    <name type="synonym">Millepora damicornis</name>
    <dbReference type="NCBI Taxonomy" id="46731"/>
    <lineage>
        <taxon>Eukaryota</taxon>
        <taxon>Metazoa</taxon>
        <taxon>Cnidaria</taxon>
        <taxon>Anthozoa</taxon>
        <taxon>Hexacorallia</taxon>
        <taxon>Scleractinia</taxon>
        <taxon>Astrocoeniina</taxon>
        <taxon>Pocilloporidae</taxon>
        <taxon>Pocillopora</taxon>
    </lineage>
</organism>
<evidence type="ECO:0000256" key="1">
    <source>
        <dbReference type="ARBA" id="ARBA00004141"/>
    </source>
</evidence>